<name>A0A3B1DXE4_9ZZZZ</name>
<sequence>MYKKQIRNLLLGTVFAFQLLAIQGVAVGAEDWDGNLSLGYNSASGNTEKTALSVSGELKRIFDGAELLIKGDIYTSSSNKRMDDQKWTGLARTAFDIDDQGRWFSVVQFLMEHDRFADIDVRTTPSAGVGYWISNTDDWKWNVEAQLGYIATSYRSDKLDTSSAVFVGKTYLEKQIFEKGRISEGLTLTPSLDGGGFLIKSETEFTNPISDVLDFNIKYILDYNSEPATGKKKTDTRIITGIKYSF</sequence>
<dbReference type="Pfam" id="PF04338">
    <property type="entry name" value="DUF481"/>
    <property type="match status" value="1"/>
</dbReference>
<dbReference type="EMBL" id="UOGJ01000113">
    <property type="protein sequence ID" value="VAX36965.1"/>
    <property type="molecule type" value="Genomic_DNA"/>
</dbReference>
<reference evidence="1" key="1">
    <citation type="submission" date="2018-06" db="EMBL/GenBank/DDBJ databases">
        <authorList>
            <person name="Zhirakovskaya E."/>
        </authorList>
    </citation>
    <scope>NUCLEOTIDE SEQUENCE</scope>
</reference>
<proteinExistence type="predicted"/>
<evidence type="ECO:0008006" key="2">
    <source>
        <dbReference type="Google" id="ProtNLM"/>
    </source>
</evidence>
<dbReference type="InterPro" id="IPR007433">
    <property type="entry name" value="DUF481"/>
</dbReference>
<protein>
    <recommendedName>
        <fullName evidence="2">DUF481 domain-containing protein</fullName>
    </recommendedName>
</protein>
<gene>
    <name evidence="1" type="ORF">MNBD_UNCLBAC01-1853</name>
</gene>
<organism evidence="1">
    <name type="scientific">hydrothermal vent metagenome</name>
    <dbReference type="NCBI Taxonomy" id="652676"/>
    <lineage>
        <taxon>unclassified sequences</taxon>
        <taxon>metagenomes</taxon>
        <taxon>ecological metagenomes</taxon>
    </lineage>
</organism>
<accession>A0A3B1DXE4</accession>
<evidence type="ECO:0000313" key="1">
    <source>
        <dbReference type="EMBL" id="VAX36965.1"/>
    </source>
</evidence>
<dbReference type="AlphaFoldDB" id="A0A3B1DXE4"/>